<dbReference type="PANTHER" id="PTHR28578">
    <property type="entry name" value="MITOTIC-SPINDLE ORGANIZING PROTEIN 2A-RELATED"/>
    <property type="match status" value="1"/>
</dbReference>
<sequence length="118" mass="13123">MSSGTRPGQTYKYTISTKKSKHVISAEEEELYELCNLAGVNINPKIYRIIADLVRMNVAPIAILQIFRAMSLHSKYANTSHISSSQLSYVHPGMEPSSISSNTSSKIHSSRTRMLPHS</sequence>
<feature type="region of interest" description="Disordered" evidence="6">
    <location>
        <begin position="91"/>
        <end position="118"/>
    </location>
</feature>
<evidence type="ECO:0000313" key="7">
    <source>
        <dbReference type="Proteomes" id="UP000694865"/>
    </source>
</evidence>
<dbReference type="GeneID" id="100372167"/>
<proteinExistence type="inferred from homology"/>
<organism evidence="7 8">
    <name type="scientific">Saccoglossus kowalevskii</name>
    <name type="common">Acorn worm</name>
    <dbReference type="NCBI Taxonomy" id="10224"/>
    <lineage>
        <taxon>Eukaryota</taxon>
        <taxon>Metazoa</taxon>
        <taxon>Hemichordata</taxon>
        <taxon>Enteropneusta</taxon>
        <taxon>Harrimaniidae</taxon>
        <taxon>Saccoglossus</taxon>
    </lineage>
</organism>
<dbReference type="RefSeq" id="XP_002735154.1">
    <property type="nucleotide sequence ID" value="XM_002735108.2"/>
</dbReference>
<reference evidence="8" key="1">
    <citation type="submission" date="2025-08" db="UniProtKB">
        <authorList>
            <consortium name="RefSeq"/>
        </authorList>
    </citation>
    <scope>IDENTIFICATION</scope>
    <source>
        <tissue evidence="8">Testes</tissue>
    </source>
</reference>
<comment type="subcellular location">
    <subcellularLocation>
        <location evidence="2">Cytoplasm</location>
        <location evidence="2">Cytoskeleton</location>
        <location evidence="2">Microtubule organizing center</location>
        <location evidence="2">Centrosome</location>
    </subcellularLocation>
    <subcellularLocation>
        <location evidence="1">Cytoplasm</location>
        <location evidence="1">Cytoskeleton</location>
        <location evidence="1">Spindle</location>
    </subcellularLocation>
</comment>
<accession>A0ABM0GQM3</accession>
<evidence type="ECO:0000256" key="5">
    <source>
        <dbReference type="ARBA" id="ARBA00023212"/>
    </source>
</evidence>
<dbReference type="Proteomes" id="UP000694865">
    <property type="component" value="Unplaced"/>
</dbReference>
<dbReference type="Pfam" id="PF12926">
    <property type="entry name" value="MOZART2"/>
    <property type="match status" value="1"/>
</dbReference>
<keyword evidence="4" id="KW-0963">Cytoplasm</keyword>
<feature type="compositionally biased region" description="Basic residues" evidence="6">
    <location>
        <begin position="108"/>
        <end position="118"/>
    </location>
</feature>
<dbReference type="InterPro" id="IPR024332">
    <property type="entry name" value="MOZART2"/>
</dbReference>
<evidence type="ECO:0000256" key="6">
    <source>
        <dbReference type="SAM" id="MobiDB-lite"/>
    </source>
</evidence>
<gene>
    <name evidence="8" type="primary">LOC100372167</name>
</gene>
<evidence type="ECO:0000256" key="3">
    <source>
        <dbReference type="ARBA" id="ARBA00007286"/>
    </source>
</evidence>
<dbReference type="PANTHER" id="PTHR28578:SF2">
    <property type="entry name" value="MITOTIC-SPINDLE ORGANIZING PROTEIN 2"/>
    <property type="match status" value="1"/>
</dbReference>
<protein>
    <submittedName>
        <fullName evidence="8">Mitotic-spindle organizing protein 2-like</fullName>
    </submittedName>
</protein>
<keyword evidence="5" id="KW-0206">Cytoskeleton</keyword>
<evidence type="ECO:0000256" key="2">
    <source>
        <dbReference type="ARBA" id="ARBA00004300"/>
    </source>
</evidence>
<feature type="compositionally biased region" description="Low complexity" evidence="6">
    <location>
        <begin position="97"/>
        <end position="107"/>
    </location>
</feature>
<evidence type="ECO:0000313" key="8">
    <source>
        <dbReference type="RefSeq" id="XP_002735154.1"/>
    </source>
</evidence>
<keyword evidence="7" id="KW-1185">Reference proteome</keyword>
<evidence type="ECO:0000256" key="1">
    <source>
        <dbReference type="ARBA" id="ARBA00004186"/>
    </source>
</evidence>
<comment type="similarity">
    <text evidence="3">Belongs to the MOZART2 family.</text>
</comment>
<evidence type="ECO:0000256" key="4">
    <source>
        <dbReference type="ARBA" id="ARBA00022490"/>
    </source>
</evidence>
<name>A0ABM0GQM3_SACKO</name>